<evidence type="ECO:0000313" key="1">
    <source>
        <dbReference type="EMBL" id="VDN38839.1"/>
    </source>
</evidence>
<evidence type="ECO:0000313" key="2">
    <source>
        <dbReference type="Proteomes" id="UP000281553"/>
    </source>
</evidence>
<reference evidence="1 2" key="1">
    <citation type="submission" date="2018-11" db="EMBL/GenBank/DDBJ databases">
        <authorList>
            <consortium name="Pathogen Informatics"/>
        </authorList>
    </citation>
    <scope>NUCLEOTIDE SEQUENCE [LARGE SCALE GENOMIC DNA]</scope>
</reference>
<keyword evidence="2" id="KW-1185">Reference proteome</keyword>
<organism evidence="1 2">
    <name type="scientific">Dibothriocephalus latus</name>
    <name type="common">Fish tapeworm</name>
    <name type="synonym">Diphyllobothrium latum</name>
    <dbReference type="NCBI Taxonomy" id="60516"/>
    <lineage>
        <taxon>Eukaryota</taxon>
        <taxon>Metazoa</taxon>
        <taxon>Spiralia</taxon>
        <taxon>Lophotrochozoa</taxon>
        <taxon>Platyhelminthes</taxon>
        <taxon>Cestoda</taxon>
        <taxon>Eucestoda</taxon>
        <taxon>Diphyllobothriidea</taxon>
        <taxon>Diphyllobothriidae</taxon>
        <taxon>Dibothriocephalus</taxon>
    </lineage>
</organism>
<gene>
    <name evidence="1" type="ORF">DILT_LOCUS17698</name>
</gene>
<name>A0A3P7RDK9_DIBLA</name>
<proteinExistence type="predicted"/>
<protein>
    <submittedName>
        <fullName evidence="1">Uncharacterized protein</fullName>
    </submittedName>
</protein>
<sequence length="42" mass="4467">MGFRCGHPLPGAASWCGGLRGACQLARGDRCVLSFFDLPFPV</sequence>
<dbReference type="AlphaFoldDB" id="A0A3P7RDK9"/>
<dbReference type="EMBL" id="UYRU01094027">
    <property type="protein sequence ID" value="VDN38839.1"/>
    <property type="molecule type" value="Genomic_DNA"/>
</dbReference>
<accession>A0A3P7RDK9</accession>
<dbReference type="Proteomes" id="UP000281553">
    <property type="component" value="Unassembled WGS sequence"/>
</dbReference>